<keyword evidence="1" id="KW-0812">Transmembrane</keyword>
<proteinExistence type="predicted"/>
<keyword evidence="3" id="KW-1185">Reference proteome</keyword>
<keyword evidence="1" id="KW-0472">Membrane</keyword>
<dbReference type="AlphaFoldDB" id="A0A1B0AU98"/>
<dbReference type="EnsemblMetazoa" id="GPPI008903-RA">
    <property type="protein sequence ID" value="GPPI008903-PA"/>
    <property type="gene ID" value="GPPI008903"/>
</dbReference>
<evidence type="ECO:0000256" key="1">
    <source>
        <dbReference type="SAM" id="Phobius"/>
    </source>
</evidence>
<organism evidence="2 3">
    <name type="scientific">Glossina palpalis gambiensis</name>
    <dbReference type="NCBI Taxonomy" id="67801"/>
    <lineage>
        <taxon>Eukaryota</taxon>
        <taxon>Metazoa</taxon>
        <taxon>Ecdysozoa</taxon>
        <taxon>Arthropoda</taxon>
        <taxon>Hexapoda</taxon>
        <taxon>Insecta</taxon>
        <taxon>Pterygota</taxon>
        <taxon>Neoptera</taxon>
        <taxon>Endopterygota</taxon>
        <taxon>Diptera</taxon>
        <taxon>Brachycera</taxon>
        <taxon>Muscomorpha</taxon>
        <taxon>Hippoboscoidea</taxon>
        <taxon>Glossinidae</taxon>
        <taxon>Glossina</taxon>
    </lineage>
</organism>
<keyword evidence="1" id="KW-1133">Transmembrane helix</keyword>
<feature type="transmembrane region" description="Helical" evidence="1">
    <location>
        <begin position="22"/>
        <end position="42"/>
    </location>
</feature>
<protein>
    <submittedName>
        <fullName evidence="2">Uncharacterized protein</fullName>
    </submittedName>
</protein>
<dbReference type="EMBL" id="JXJN01003569">
    <property type="status" value="NOT_ANNOTATED_CDS"/>
    <property type="molecule type" value="Genomic_DNA"/>
</dbReference>
<reference evidence="3" key="1">
    <citation type="submission" date="2015-01" db="EMBL/GenBank/DDBJ databases">
        <authorList>
            <person name="Aksoy S."/>
            <person name="Warren W."/>
            <person name="Wilson R.K."/>
        </authorList>
    </citation>
    <scope>NUCLEOTIDE SEQUENCE [LARGE SCALE GENOMIC DNA]</scope>
    <source>
        <strain evidence="3">IAEA</strain>
    </source>
</reference>
<evidence type="ECO:0000313" key="3">
    <source>
        <dbReference type="Proteomes" id="UP000092460"/>
    </source>
</evidence>
<sequence length="151" mass="16955">MEAFSIGYILFLEQLGSFCGSLYQFLMFVVVVVVTAVVVYSWKYSIQNGNVIDECMCGHEQIRCESYVSVCRGLLKISVPAFGKDNEKDVSEAKLIVTQHFKRLLSVVGVVVFVVDVDDGRRFLCWHLRTTTLVIPVHPSFRLVAKDVVGS</sequence>
<dbReference type="VEuPathDB" id="VectorBase:GPPI008903"/>
<evidence type="ECO:0000313" key="2">
    <source>
        <dbReference type="EnsemblMetazoa" id="GPPI008903-PA"/>
    </source>
</evidence>
<dbReference type="Proteomes" id="UP000092460">
    <property type="component" value="Unassembled WGS sequence"/>
</dbReference>
<name>A0A1B0AU98_9MUSC</name>
<reference evidence="2" key="2">
    <citation type="submission" date="2020-05" db="UniProtKB">
        <authorList>
            <consortium name="EnsemblMetazoa"/>
        </authorList>
    </citation>
    <scope>IDENTIFICATION</scope>
    <source>
        <strain evidence="2">IAEA</strain>
    </source>
</reference>
<dbReference type="EMBL" id="JXJN01003568">
    <property type="status" value="NOT_ANNOTATED_CDS"/>
    <property type="molecule type" value="Genomic_DNA"/>
</dbReference>
<accession>A0A1B0AU98</accession>